<dbReference type="InterPro" id="IPR036412">
    <property type="entry name" value="HAD-like_sf"/>
</dbReference>
<evidence type="ECO:0000313" key="6">
    <source>
        <dbReference type="RefSeq" id="XP_035450639.2"/>
    </source>
</evidence>
<dbReference type="PIRSF" id="PIRSF000915">
    <property type="entry name" value="PGP-type_phosphatase"/>
    <property type="match status" value="1"/>
</dbReference>
<feature type="binding site" evidence="4">
    <location>
        <position position="65"/>
    </location>
    <ligand>
        <name>Mg(2+)</name>
        <dbReference type="ChEBI" id="CHEBI:18420"/>
    </ligand>
</feature>
<dbReference type="GO" id="GO:0005737">
    <property type="term" value="C:cytoplasm"/>
    <property type="evidence" value="ECO:0007669"/>
    <property type="project" value="TreeGrafter"/>
</dbReference>
<feature type="active site" description="Nucleophile" evidence="2">
    <location>
        <position position="63"/>
    </location>
</feature>
<keyword evidence="4" id="KW-0479">Metal-binding</keyword>
<organism evidence="5 6">
    <name type="scientific">Spodoptera frugiperda</name>
    <name type="common">Fall armyworm</name>
    <dbReference type="NCBI Taxonomy" id="7108"/>
    <lineage>
        <taxon>Eukaryota</taxon>
        <taxon>Metazoa</taxon>
        <taxon>Ecdysozoa</taxon>
        <taxon>Arthropoda</taxon>
        <taxon>Hexapoda</taxon>
        <taxon>Insecta</taxon>
        <taxon>Pterygota</taxon>
        <taxon>Neoptera</taxon>
        <taxon>Endopterygota</taxon>
        <taxon>Lepidoptera</taxon>
        <taxon>Glossata</taxon>
        <taxon>Ditrysia</taxon>
        <taxon>Noctuoidea</taxon>
        <taxon>Noctuidae</taxon>
        <taxon>Amphipyrinae</taxon>
        <taxon>Spodoptera</taxon>
    </lineage>
</organism>
<name>A0A9R0DF37_SPOFR</name>
<dbReference type="PANTHER" id="PTHR19288">
    <property type="entry name" value="4-NITROPHENYLPHOSPHATASE-RELATED"/>
    <property type="match status" value="1"/>
</dbReference>
<dbReference type="InterPro" id="IPR006357">
    <property type="entry name" value="HAD-SF_hydro_IIA"/>
</dbReference>
<evidence type="ECO:0000256" key="2">
    <source>
        <dbReference type="PIRSR" id="PIRSR000915-1"/>
    </source>
</evidence>
<feature type="active site" description="Proton donor" evidence="2">
    <location>
        <position position="65"/>
    </location>
</feature>
<keyword evidence="1" id="KW-0378">Hydrolase</keyword>
<feature type="binding site" evidence="4">
    <location>
        <position position="63"/>
    </location>
    <ligand>
        <name>Mg(2+)</name>
        <dbReference type="ChEBI" id="CHEBI:18420"/>
    </ligand>
</feature>
<dbReference type="OrthoDB" id="413953at2759"/>
<evidence type="ECO:0000313" key="5">
    <source>
        <dbReference type="Proteomes" id="UP000829999"/>
    </source>
</evidence>
<reference evidence="6" key="1">
    <citation type="submission" date="2025-08" db="UniProtKB">
        <authorList>
            <consortium name="RefSeq"/>
        </authorList>
    </citation>
    <scope>IDENTIFICATION</scope>
    <source>
        <tissue evidence="6">Whole larval tissue</tissue>
    </source>
</reference>
<evidence type="ECO:0000256" key="3">
    <source>
        <dbReference type="PIRSR" id="PIRSR000915-2"/>
    </source>
</evidence>
<dbReference type="NCBIfam" id="TIGR01460">
    <property type="entry name" value="HAD-SF-IIA"/>
    <property type="match status" value="1"/>
</dbReference>
<dbReference type="GO" id="GO:0016791">
    <property type="term" value="F:phosphatase activity"/>
    <property type="evidence" value="ECO:0007669"/>
    <property type="project" value="InterPro"/>
</dbReference>
<dbReference type="GO" id="GO:0046872">
    <property type="term" value="F:metal ion binding"/>
    <property type="evidence" value="ECO:0007669"/>
    <property type="project" value="UniProtKB-KW"/>
</dbReference>
<protein>
    <submittedName>
        <fullName evidence="6">Glycerol-3-phosphate phosphatase isoform X1</fullName>
    </submittedName>
</protein>
<accession>A0A9R0DF37</accession>
<comment type="cofactor">
    <cofactor evidence="4">
        <name>Mg(2+)</name>
        <dbReference type="ChEBI" id="CHEBI:18420"/>
    </cofactor>
    <text evidence="4">Divalent metal ions. Mg(2+) is the most effective.</text>
</comment>
<dbReference type="NCBIfam" id="TIGR01452">
    <property type="entry name" value="PGP_euk"/>
    <property type="match status" value="1"/>
</dbReference>
<dbReference type="RefSeq" id="XP_035450639.2">
    <property type="nucleotide sequence ID" value="XM_035594746.2"/>
</dbReference>
<dbReference type="Proteomes" id="UP000829999">
    <property type="component" value="Chromosome 31"/>
</dbReference>
<proteinExistence type="predicted"/>
<dbReference type="Pfam" id="PF13242">
    <property type="entry name" value="Hydrolase_like"/>
    <property type="match status" value="1"/>
</dbReference>
<feature type="binding site" evidence="4">
    <location>
        <position position="279"/>
    </location>
    <ligand>
        <name>Mg(2+)</name>
        <dbReference type="ChEBI" id="CHEBI:18420"/>
    </ligand>
</feature>
<keyword evidence="4" id="KW-0460">Magnesium</keyword>
<feature type="binding site" evidence="3">
    <location>
        <position position="255"/>
    </location>
    <ligand>
        <name>substrate</name>
    </ligand>
</feature>
<dbReference type="PANTHER" id="PTHR19288:SF93">
    <property type="entry name" value="FI11325P-RELATED"/>
    <property type="match status" value="1"/>
</dbReference>
<dbReference type="AlphaFoldDB" id="A0A9R0DF37"/>
<dbReference type="InterPro" id="IPR006349">
    <property type="entry name" value="PGP_euk"/>
</dbReference>
<dbReference type="Gene3D" id="3.40.50.1000">
    <property type="entry name" value="HAD superfamily/HAD-like"/>
    <property type="match status" value="2"/>
</dbReference>
<dbReference type="GeneID" id="118276438"/>
<dbReference type="InterPro" id="IPR023214">
    <property type="entry name" value="HAD_sf"/>
</dbReference>
<gene>
    <name evidence="6" type="primary">LOC118276438</name>
</gene>
<sequence length="335" mass="36530">MIKFLNQILKIHNLSYSTVTVSNPLRGISTSGTIVKSAMFNLKEASKDQVQEFLNSFDTVLTDCDGVLWFFNNAISGSADTMNYFRKIGKKIYYVTNNSTKPRSEFATTAAKLGFVACPEEILTAAFLVAHYFKGIQFNKKVYLLGSHGIGEELEAVGVRHIGVGPDHVKPDVKSTKLSELDPEVGAVVVGFDAHLSYPKLLKAATYLASEQCLFVATNTEDRFHRPNSIVIPGTGTLVRAVETCSARKALVVGKPYSYVRKYLESIGLNPARTLMIGDRCATDIELGVRCGFQTMLVLSGVTSAEELAKLKNAKTPPLPDVVLPKLGDLLSLVC</sequence>
<evidence type="ECO:0000256" key="1">
    <source>
        <dbReference type="ARBA" id="ARBA00022801"/>
    </source>
</evidence>
<dbReference type="SUPFAM" id="SSF56784">
    <property type="entry name" value="HAD-like"/>
    <property type="match status" value="1"/>
</dbReference>
<keyword evidence="5" id="KW-1185">Reference proteome</keyword>
<evidence type="ECO:0000256" key="4">
    <source>
        <dbReference type="PIRSR" id="PIRSR000915-3"/>
    </source>
</evidence>
<dbReference type="Pfam" id="PF13344">
    <property type="entry name" value="Hydrolase_6"/>
    <property type="match status" value="1"/>
</dbReference>